<dbReference type="Pfam" id="PF13365">
    <property type="entry name" value="Trypsin_2"/>
    <property type="match status" value="1"/>
</dbReference>
<gene>
    <name evidence="4" type="ORF">FMM05_03960</name>
</gene>
<evidence type="ECO:0000256" key="1">
    <source>
        <dbReference type="ARBA" id="ARBA00022670"/>
    </source>
</evidence>
<evidence type="ECO:0000313" key="4">
    <source>
        <dbReference type="EMBL" id="TRW26541.1"/>
    </source>
</evidence>
<keyword evidence="3" id="KW-0732">Signal</keyword>
<accession>A0A552V7U7</accession>
<dbReference type="Gene3D" id="2.40.10.120">
    <property type="match status" value="1"/>
</dbReference>
<keyword evidence="1 4" id="KW-0645">Protease</keyword>
<name>A0A552V7U7_9FLAO</name>
<keyword evidence="2" id="KW-0378">Hydrolase</keyword>
<dbReference type="Proteomes" id="UP000320643">
    <property type="component" value="Unassembled WGS sequence"/>
</dbReference>
<dbReference type="PRINTS" id="PR00834">
    <property type="entry name" value="PROTEASES2C"/>
</dbReference>
<proteinExistence type="predicted"/>
<keyword evidence="5" id="KW-1185">Reference proteome</keyword>
<dbReference type="PANTHER" id="PTHR43343:SF3">
    <property type="entry name" value="PROTEASE DO-LIKE 8, CHLOROPLASTIC"/>
    <property type="match status" value="1"/>
</dbReference>
<dbReference type="InterPro" id="IPR051201">
    <property type="entry name" value="Chloro_Bact_Ser_Proteases"/>
</dbReference>
<dbReference type="InterPro" id="IPR009003">
    <property type="entry name" value="Peptidase_S1_PA"/>
</dbReference>
<dbReference type="OrthoDB" id="9766361at2"/>
<sequence>MKKITPKLLLLLMVASLFTSCASILNGKYQKVTVHTSSSDSKVYVNDELQGTGKSVTAKMKRDANVKQVRVERDGYKPVYKIHYQDRKSPLYIMSWVPFGVLFYPPLMDYAPKAFNYPKELSTSKDMLEIKNRTDDKRYVYLKNTAFDIKKEDIKFTQIKHRQLKKNKINKAKDKGKGTEDLKFDNSIFTDAVNQVLKDHNYVDTTNTIFKSNTNSLYISAKITKVEFGNVYAIAAKNYMNFLITKADIEWEIFDLYNQSKYKKTIKAESGEFSLDYDRESAFKNSLEDAITASFFKFLDAAEVQKLLPKEDTKEIKLETIKLSRPAVVSNLEDAMEATVTIKSKDGHGSGCFVTNDGYIVTNFHVVSGVEKITVITKDGKEYDGKVVRRNEYSDLALVKVEGNFSKAFTLPSSKNYKVGDDIFAIGTPKSIELGQSLSKGIISGFRTYEKNNLIQTDASVNGGNSGGALVNKNGEFIGVVNAKVFGVGVEGLGFSIPAETIFKDLSIAY</sequence>
<dbReference type="RefSeq" id="WP_143372042.1">
    <property type="nucleotide sequence ID" value="NZ_VJVZ01000002.1"/>
</dbReference>
<dbReference type="PROSITE" id="PS51257">
    <property type="entry name" value="PROKAR_LIPOPROTEIN"/>
    <property type="match status" value="1"/>
</dbReference>
<organism evidence="4 5">
    <name type="scientific">Flavobacterium zepuense</name>
    <dbReference type="NCBI Taxonomy" id="2593302"/>
    <lineage>
        <taxon>Bacteria</taxon>
        <taxon>Pseudomonadati</taxon>
        <taxon>Bacteroidota</taxon>
        <taxon>Flavobacteriia</taxon>
        <taxon>Flavobacteriales</taxon>
        <taxon>Flavobacteriaceae</taxon>
        <taxon>Flavobacterium</taxon>
    </lineage>
</organism>
<evidence type="ECO:0000313" key="5">
    <source>
        <dbReference type="Proteomes" id="UP000320643"/>
    </source>
</evidence>
<feature type="chain" id="PRO_5021896583" evidence="3">
    <location>
        <begin position="23"/>
        <end position="510"/>
    </location>
</feature>
<dbReference type="SUPFAM" id="SSF50494">
    <property type="entry name" value="Trypsin-like serine proteases"/>
    <property type="match status" value="1"/>
</dbReference>
<dbReference type="GO" id="GO:0006508">
    <property type="term" value="P:proteolysis"/>
    <property type="evidence" value="ECO:0007669"/>
    <property type="project" value="UniProtKB-KW"/>
</dbReference>
<reference evidence="4 5" key="1">
    <citation type="submission" date="2019-07" db="EMBL/GenBank/DDBJ databases">
        <title>Flavobacterium sp. nov., isolated from glacier ice.</title>
        <authorList>
            <person name="Liu Q."/>
            <person name="Xin Y.-H."/>
        </authorList>
    </citation>
    <scope>NUCLEOTIDE SEQUENCE [LARGE SCALE GENOMIC DNA]</scope>
    <source>
        <strain evidence="4 5">ZT4R6</strain>
    </source>
</reference>
<protein>
    <submittedName>
        <fullName evidence="4">Serine protease</fullName>
    </submittedName>
</protein>
<dbReference type="AlphaFoldDB" id="A0A552V7U7"/>
<dbReference type="GO" id="GO:0004252">
    <property type="term" value="F:serine-type endopeptidase activity"/>
    <property type="evidence" value="ECO:0007669"/>
    <property type="project" value="InterPro"/>
</dbReference>
<evidence type="ECO:0000256" key="2">
    <source>
        <dbReference type="ARBA" id="ARBA00022801"/>
    </source>
</evidence>
<dbReference type="EMBL" id="VJVZ01000002">
    <property type="protein sequence ID" value="TRW26541.1"/>
    <property type="molecule type" value="Genomic_DNA"/>
</dbReference>
<dbReference type="PANTHER" id="PTHR43343">
    <property type="entry name" value="PEPTIDASE S12"/>
    <property type="match status" value="1"/>
</dbReference>
<comment type="caution">
    <text evidence="4">The sequence shown here is derived from an EMBL/GenBank/DDBJ whole genome shotgun (WGS) entry which is preliminary data.</text>
</comment>
<feature type="signal peptide" evidence="3">
    <location>
        <begin position="1"/>
        <end position="22"/>
    </location>
</feature>
<evidence type="ECO:0000256" key="3">
    <source>
        <dbReference type="SAM" id="SignalP"/>
    </source>
</evidence>
<dbReference type="InterPro" id="IPR001940">
    <property type="entry name" value="Peptidase_S1C"/>
</dbReference>